<dbReference type="InterPro" id="IPR019734">
    <property type="entry name" value="TPR_rpt"/>
</dbReference>
<dbReference type="SMART" id="SM00028">
    <property type="entry name" value="TPR"/>
    <property type="match status" value="4"/>
</dbReference>
<gene>
    <name evidence="2" type="ORF">KL86APRO_11622</name>
</gene>
<dbReference type="PROSITE" id="PS50005">
    <property type="entry name" value="TPR"/>
    <property type="match status" value="1"/>
</dbReference>
<proteinExistence type="predicted"/>
<dbReference type="AlphaFoldDB" id="A0A212JT89"/>
<dbReference type="EMBL" id="FLUO01000001">
    <property type="protein sequence ID" value="SBW02642.1"/>
    <property type="molecule type" value="Genomic_DNA"/>
</dbReference>
<evidence type="ECO:0000313" key="2">
    <source>
        <dbReference type="EMBL" id="SBW02642.1"/>
    </source>
</evidence>
<sequence>MAATGSLLIGDRAFWRSGASPRQREILGFLVERGPVDLVYAGPEVGEFHRLAVQLAAAAATRRIRCEALPPSLEPRRAAARLAALIAARAPARVVALAPEFAWVADLVPAGVPLILDAAGIPADAAARAIEAGRAADLTLFDDQRRHRDAVAALGAARAAWVPQPVALADPLPPLRGAVSCIGVSFGAGPVDPAALVWLHDAVWRRPELAAARGAVEVVVGGDPGAAARACPDFRFVGPVDRPLPFFAAVDVVAAPQAGATTVEAFGFARPLVATPEAAAAAEIVASACLVAETPESFAAALAHLIGDTAARRRLVDAGLALARTAFTPEACFRPLLEAVGGRRPTPRLVVAENAPPPPAELAARAEAHRRAGRLAQADAGFRRVLALDPDHLAALRGLGILLTRGGSPAAALPLLQRAATHPEADADTWAALAAALNALGRHAEAETAAGRALDLAPESAVALANRARARRGLGRAAEAEADCTAALARSSAPELLHERGLARWALGLPGAEADLRAAAAACPAEAAWAADLGRLTRWKQEGARPRVAIVCPDGLSAQWEPVWALPGVAVAAVGAGADPPGDSDLVITTDPDLAERLAAGGRAVWLCGAGRGDSPHLKAFPEHDGRGWAIAEISAHLAVWARAWRAANAETKPIAGAGPEGYIPR</sequence>
<dbReference type="InterPro" id="IPR011990">
    <property type="entry name" value="TPR-like_helical_dom_sf"/>
</dbReference>
<evidence type="ECO:0000256" key="1">
    <source>
        <dbReference type="PROSITE-ProRule" id="PRU00339"/>
    </source>
</evidence>
<organism evidence="2">
    <name type="scientific">uncultured Alphaproteobacteria bacterium</name>
    <dbReference type="NCBI Taxonomy" id="91750"/>
    <lineage>
        <taxon>Bacteria</taxon>
        <taxon>Pseudomonadati</taxon>
        <taxon>Pseudomonadota</taxon>
        <taxon>Alphaproteobacteria</taxon>
        <taxon>environmental samples</taxon>
    </lineage>
</organism>
<keyword evidence="1" id="KW-0802">TPR repeat</keyword>
<dbReference type="Gene3D" id="1.25.40.10">
    <property type="entry name" value="Tetratricopeptide repeat domain"/>
    <property type="match status" value="2"/>
</dbReference>
<accession>A0A212JT89</accession>
<name>A0A212JT89_9PROT</name>
<dbReference type="Gene3D" id="3.40.50.2000">
    <property type="entry name" value="Glycogen Phosphorylase B"/>
    <property type="match status" value="1"/>
</dbReference>
<dbReference type="SUPFAM" id="SSF53756">
    <property type="entry name" value="UDP-Glycosyltransferase/glycogen phosphorylase"/>
    <property type="match status" value="1"/>
</dbReference>
<dbReference type="Pfam" id="PF13181">
    <property type="entry name" value="TPR_8"/>
    <property type="match status" value="1"/>
</dbReference>
<reference evidence="2" key="1">
    <citation type="submission" date="2016-04" db="EMBL/GenBank/DDBJ databases">
        <authorList>
            <person name="Evans L.H."/>
            <person name="Alamgir A."/>
            <person name="Owens N."/>
            <person name="Weber N.D."/>
            <person name="Virtaneva K."/>
            <person name="Barbian K."/>
            <person name="Babar A."/>
            <person name="Rosenke K."/>
        </authorList>
    </citation>
    <scope>NUCLEOTIDE SEQUENCE</scope>
    <source>
        <strain evidence="2">86</strain>
    </source>
</reference>
<dbReference type="SUPFAM" id="SSF48452">
    <property type="entry name" value="TPR-like"/>
    <property type="match status" value="1"/>
</dbReference>
<protein>
    <submittedName>
        <fullName evidence="2">Uncharacterized protein</fullName>
    </submittedName>
</protein>
<dbReference type="Pfam" id="PF13692">
    <property type="entry name" value="Glyco_trans_1_4"/>
    <property type="match status" value="1"/>
</dbReference>
<feature type="repeat" description="TPR" evidence="1">
    <location>
        <begin position="427"/>
        <end position="460"/>
    </location>
</feature>